<organism evidence="1 2">
    <name type="scientific">Sulfobacillus benefaciens</name>
    <dbReference type="NCBI Taxonomy" id="453960"/>
    <lineage>
        <taxon>Bacteria</taxon>
        <taxon>Bacillati</taxon>
        <taxon>Bacillota</taxon>
        <taxon>Clostridia</taxon>
        <taxon>Eubacteriales</taxon>
        <taxon>Clostridiales Family XVII. Incertae Sedis</taxon>
        <taxon>Sulfobacillus</taxon>
    </lineage>
</organism>
<dbReference type="Pfam" id="PF22397">
    <property type="entry name" value="NADAR-DarT1"/>
    <property type="match status" value="1"/>
</dbReference>
<proteinExistence type="predicted"/>
<dbReference type="EMBL" id="PXYW01000084">
    <property type="protein sequence ID" value="PSR30166.1"/>
    <property type="molecule type" value="Genomic_DNA"/>
</dbReference>
<name>A0A2T2X6T4_9FIRM</name>
<evidence type="ECO:0000313" key="1">
    <source>
        <dbReference type="EMBL" id="PSR30166.1"/>
    </source>
</evidence>
<dbReference type="InterPro" id="IPR053913">
    <property type="entry name" value="NADAR-DarT1"/>
</dbReference>
<dbReference type="Proteomes" id="UP000242972">
    <property type="component" value="Unassembled WGS sequence"/>
</dbReference>
<gene>
    <name evidence="1" type="ORF">C7B46_18205</name>
</gene>
<sequence length="160" mass="18324">MKILECSSQSDRRFSALSAEVAVFGQRQSIERHYQLAKRFGPIIPQTLREAKGRKPTHFAVIGIPFPLAWGPAWYDLLWVKYLDQHPELVAYAHTFDAFHDAFHTARQVVCQAESIRRYVQEGRAAILTRPDTVALLSRLASALSDPLRYRLLTSPFDDR</sequence>
<protein>
    <submittedName>
        <fullName evidence="1">Uncharacterized protein</fullName>
    </submittedName>
</protein>
<accession>A0A2T2X6T4</accession>
<comment type="caution">
    <text evidence="1">The sequence shown here is derived from an EMBL/GenBank/DDBJ whole genome shotgun (WGS) entry which is preliminary data.</text>
</comment>
<reference evidence="1 2" key="1">
    <citation type="journal article" date="2014" name="BMC Genomics">
        <title>Comparison of environmental and isolate Sulfobacillus genomes reveals diverse carbon, sulfur, nitrogen, and hydrogen metabolisms.</title>
        <authorList>
            <person name="Justice N.B."/>
            <person name="Norman A."/>
            <person name="Brown C.T."/>
            <person name="Singh A."/>
            <person name="Thomas B.C."/>
            <person name="Banfield J.F."/>
        </authorList>
    </citation>
    <scope>NUCLEOTIDE SEQUENCE [LARGE SCALE GENOMIC DNA]</scope>
    <source>
        <strain evidence="1">AMDSBA4</strain>
    </source>
</reference>
<dbReference type="AlphaFoldDB" id="A0A2T2X6T4"/>
<evidence type="ECO:0000313" key="2">
    <source>
        <dbReference type="Proteomes" id="UP000242972"/>
    </source>
</evidence>